<keyword evidence="14" id="KW-0472">Membrane</keyword>
<dbReference type="GO" id="GO:0016787">
    <property type="term" value="F:hydrolase activity"/>
    <property type="evidence" value="ECO:0007669"/>
    <property type="project" value="UniProtKB-KW"/>
</dbReference>
<dbReference type="PROSITE" id="PS50109">
    <property type="entry name" value="HIS_KIN"/>
    <property type="match status" value="1"/>
</dbReference>
<feature type="modified residue" description="4-aspartylphosphate" evidence="16">
    <location>
        <position position="1507"/>
    </location>
</feature>
<dbReference type="SUPFAM" id="SSF52172">
    <property type="entry name" value="CheY-like"/>
    <property type="match status" value="1"/>
</dbReference>
<keyword evidence="9" id="KW-0418">Kinase</keyword>
<evidence type="ECO:0000256" key="11">
    <source>
        <dbReference type="ARBA" id="ARBA00022840"/>
    </source>
</evidence>
<keyword evidence="12" id="KW-1133">Transmembrane helix</keyword>
<dbReference type="GO" id="GO:0000155">
    <property type="term" value="F:phosphorelay sensor kinase activity"/>
    <property type="evidence" value="ECO:0007669"/>
    <property type="project" value="InterPro"/>
</dbReference>
<sequence>MSRYGAFLNTRFFSLLKAFKGLLLLLFGLLFSTGSFAEIEFTDEEQAWLREGQRVRVAVFKSHYPFIYLNNRGQFAGIVKDYLQYIEKETDIDFVEVPIFTLEEGYQGIESGDLDLYPMTFDFSGAQLNLNYSVPYLPYHYFLFTNISHTLDPNIAANNDTPPKLAVIKGSGVDRYLQTTDFIVETIYFQSDRKALKALNDGLVDAFVGEKVSTQGLIKGLHLKNVKELRPARELYGLRLQMATNPKSTQLMSIINKTLKSMPYDIQNGIMAHWYDNEPHKNLLNGYTYFNRIPYMYTADSAVGLEFSILQHLFESMGYEAGKLLAGSQDSDYAKELVTYDLDFVSTQVVGDWVVNNPTNEGLFYSNPYLVQEYRLVSRLGERIELNGQVPKTVGSIVSTDDVVVTRAIKVLGERFGRGIDKQFIDMTRALEALKAGKVDYLLLDSRELSVYFNRLNQELNVNITHDQSTRFRVPLRIAFRDRVLRDKFNAELGAFKRSAKYRRLEKLYENASFRSKAQSGELMTEIVAYLISVDRAELIDKVFEAFNFSSGFEAITLQIGDNPNNVDNYSTSKGRMVKVDDFSRQGLIHLTKLLIHEEGIEQVTLGKLTIYSELTNSASFDQSYIPPLSIFEGFSSVDYQKIRDIYERFSLQVATLNLTPQEVDWIKENPVVLVGIDPAALPYEGVQNGEYKGIIADILKDMSSKVGVQFEPYLVGSWQETIEKVGKQELSMVSAAIENKSMSYDYVTTLPLFTDQLAVAGRTGLDYGHGLESMDGKRVGIQRGASNTPTLKDNYPEIDWVLVDSSAIGLDLLANEKLEGYVDTTYVINFIFNEHSYRNLSIVDRLDYTVTPTFHTLKNEPILSSIVTKAVRSISASQKQQIINNWASSRVIEKVDYRMILLICGFSFLIFLVFFLSNLRLKKQVNATTKAEQEALASRNQLFDILNTSSIAAIIVQNERITYSNTRALEQFKLSSNESYGYFIYRVYADTFDRENVYKELQEKGKVVDREMVFQREDDTQFTALCSYYEINYLDQPAVLFWSYDISEIKELNSELASAIVAANIANQTKTDFLANMSHEIRTPMNAIIGMSYLALEGNLNSKARNYISKVHQSAQSLLLIINDILDISKIESGKLDLEQRPFSLKDTLRDIANILSFRIAEKNVDFIFNVDHSIPRMVIGDELRLSQILINLGNNATKFTEKGEILIGLEAEPVDSSQEAYRYHFYVQDTGIGIAADKLNSLFESFQQADASTTREYGGTGLGLSISRQIIELMGGRIWIESELGVGSIFHFEVELKVATNANRLEQERLNNIGELFDKPLWVLESSEKGMEALTNTLQRTDLTTPRFYDEYSTLLEALKAASEVQSIIYVSDIALSKDAVIFKSQLKQLKAKGRVILSSASEDRGTVAREYGIEILPRPWLPFEFLSQLSGLEFDSAKREVGEDIDHEALLRGTRVLLVEDNELNQELVLGLLEPFELDIDVVGNGLLAVEKAKQHQYAIILMDIQMPVLGGYQATEQIREFDKQTPIVAMTANAMVGDQEKATAVGMDDYLAKPIEVARLMEVLVEAAQKQQGLNDIVPLVTQVQIVEKEPEDGTLFSAEIGLKICNQNKALLLRLLRKYLANSSVRIDSFIHAIAESQWETAKREIHTMKSTSANIGAMVFTSLCARYEQQVYSNNHELTHLEIEHLRSVLMQTEVAIEEYLHGNNASECLAQDNKQSDRVTSTQVYRYEDLEPHFSELKRLVENYDLQATDKVQELREQYSQIELLQLLDNIDSALASYQFDGALKMLNDWFESHKS</sequence>
<evidence type="ECO:0000313" key="21">
    <source>
        <dbReference type="Proteomes" id="UP000318717"/>
    </source>
</evidence>
<keyword evidence="13" id="KW-0902">Two-component regulatory system</keyword>
<comment type="catalytic activity">
    <reaction evidence="1">
        <text>ATP + protein L-histidine = ADP + protein N-phospho-L-histidine.</text>
        <dbReference type="EC" id="2.7.13.3"/>
    </reaction>
</comment>
<feature type="domain" description="HPt" evidence="19">
    <location>
        <begin position="1613"/>
        <end position="1710"/>
    </location>
</feature>
<protein>
    <recommendedName>
        <fullName evidence="3">histidine kinase</fullName>
        <ecNumber evidence="3">2.7.13.3</ecNumber>
    </recommendedName>
</protein>
<feature type="domain" description="Histidine kinase" evidence="17">
    <location>
        <begin position="1077"/>
        <end position="1300"/>
    </location>
</feature>
<evidence type="ECO:0000256" key="15">
    <source>
        <dbReference type="PROSITE-ProRule" id="PRU00110"/>
    </source>
</evidence>
<feature type="modified residue" description="Phosphohistidine" evidence="15">
    <location>
        <position position="1652"/>
    </location>
</feature>
<dbReference type="InterPro" id="IPR011006">
    <property type="entry name" value="CheY-like_superfamily"/>
</dbReference>
<keyword evidence="11" id="KW-0067">ATP-binding</keyword>
<evidence type="ECO:0000256" key="8">
    <source>
        <dbReference type="ARBA" id="ARBA00022741"/>
    </source>
</evidence>
<dbReference type="Gene3D" id="3.40.50.2300">
    <property type="match status" value="1"/>
</dbReference>
<dbReference type="Pfam" id="PF02518">
    <property type="entry name" value="HATPase_c"/>
    <property type="match status" value="1"/>
</dbReference>
<dbReference type="InterPro" id="IPR001638">
    <property type="entry name" value="Solute-binding_3/MltF_N"/>
</dbReference>
<dbReference type="Pfam" id="PF00497">
    <property type="entry name" value="SBP_bac_3"/>
    <property type="match status" value="2"/>
</dbReference>
<evidence type="ECO:0000256" key="3">
    <source>
        <dbReference type="ARBA" id="ARBA00012438"/>
    </source>
</evidence>
<dbReference type="PANTHER" id="PTHR45339">
    <property type="entry name" value="HYBRID SIGNAL TRANSDUCTION HISTIDINE KINASE J"/>
    <property type="match status" value="1"/>
</dbReference>
<dbReference type="InterPro" id="IPR004358">
    <property type="entry name" value="Sig_transdc_His_kin-like_C"/>
</dbReference>
<dbReference type="CDD" id="cd01007">
    <property type="entry name" value="PBP2_BvgS_HisK_like"/>
    <property type="match status" value="1"/>
</dbReference>
<dbReference type="SUPFAM" id="SSF47226">
    <property type="entry name" value="Histidine-containing phosphotransfer domain, HPT domain"/>
    <property type="match status" value="1"/>
</dbReference>
<evidence type="ECO:0000256" key="7">
    <source>
        <dbReference type="ARBA" id="ARBA00022692"/>
    </source>
</evidence>
<reference evidence="20 21" key="1">
    <citation type="submission" date="2019-06" db="EMBL/GenBank/DDBJ databases">
        <title>Whole genome shotgun sequence of Vibrio inusitatus NBRC 102082.</title>
        <authorList>
            <person name="Hosoyama A."/>
            <person name="Uohara A."/>
            <person name="Ohji S."/>
            <person name="Ichikawa N."/>
        </authorList>
    </citation>
    <scope>NUCLEOTIDE SEQUENCE [LARGE SCALE GENOMIC DNA]</scope>
    <source>
        <strain evidence="20 21">NBRC 102082</strain>
    </source>
</reference>
<dbReference type="Gene3D" id="3.30.450.20">
    <property type="entry name" value="PAS domain"/>
    <property type="match status" value="1"/>
</dbReference>
<dbReference type="EMBL" id="BJLF01000011">
    <property type="protein sequence ID" value="GEA51553.1"/>
    <property type="molecule type" value="Genomic_DNA"/>
</dbReference>
<dbReference type="Gene3D" id="3.40.190.10">
    <property type="entry name" value="Periplasmic binding protein-like II"/>
    <property type="match status" value="6"/>
</dbReference>
<evidence type="ECO:0000256" key="9">
    <source>
        <dbReference type="ARBA" id="ARBA00022777"/>
    </source>
</evidence>
<dbReference type="SMART" id="SM00448">
    <property type="entry name" value="REC"/>
    <property type="match status" value="1"/>
</dbReference>
<keyword evidence="21" id="KW-1185">Reference proteome</keyword>
<dbReference type="PROSITE" id="PS50110">
    <property type="entry name" value="RESPONSE_REGULATORY"/>
    <property type="match status" value="1"/>
</dbReference>
<dbReference type="SUPFAM" id="SSF53850">
    <property type="entry name" value="Periplasmic binding protein-like II"/>
    <property type="match status" value="3"/>
</dbReference>
<dbReference type="InterPro" id="IPR036097">
    <property type="entry name" value="HisK_dim/P_sf"/>
</dbReference>
<keyword evidence="8" id="KW-0547">Nucleotide-binding</keyword>
<dbReference type="FunFam" id="3.30.565.10:FF:000078">
    <property type="entry name" value="Two-component sensor histidine kinase"/>
    <property type="match status" value="1"/>
</dbReference>
<evidence type="ECO:0000256" key="5">
    <source>
        <dbReference type="ARBA" id="ARBA00022553"/>
    </source>
</evidence>
<dbReference type="GO" id="GO:0005524">
    <property type="term" value="F:ATP binding"/>
    <property type="evidence" value="ECO:0007669"/>
    <property type="project" value="UniProtKB-KW"/>
</dbReference>
<comment type="caution">
    <text evidence="20">The sequence shown here is derived from an EMBL/GenBank/DDBJ whole genome shotgun (WGS) entry which is preliminary data.</text>
</comment>
<dbReference type="OrthoDB" id="9810730at2"/>
<dbReference type="Proteomes" id="UP000318717">
    <property type="component" value="Unassembled WGS sequence"/>
</dbReference>
<dbReference type="GO" id="GO:0005886">
    <property type="term" value="C:plasma membrane"/>
    <property type="evidence" value="ECO:0007669"/>
    <property type="project" value="UniProtKB-SubCell"/>
</dbReference>
<name>A0A4Y3HWJ6_9VIBR</name>
<dbReference type="SMART" id="SM00388">
    <property type="entry name" value="HisKA"/>
    <property type="match status" value="1"/>
</dbReference>
<dbReference type="SUPFAM" id="SSF55785">
    <property type="entry name" value="PYP-like sensor domain (PAS domain)"/>
    <property type="match status" value="1"/>
</dbReference>
<evidence type="ECO:0000256" key="2">
    <source>
        <dbReference type="ARBA" id="ARBA00004651"/>
    </source>
</evidence>
<dbReference type="CDD" id="cd17546">
    <property type="entry name" value="REC_hyHK_CKI1_RcsC-like"/>
    <property type="match status" value="1"/>
</dbReference>
<dbReference type="PRINTS" id="PR00344">
    <property type="entry name" value="BCTRLSENSOR"/>
</dbReference>
<keyword evidence="5 16" id="KW-0597">Phosphoprotein</keyword>
<evidence type="ECO:0000256" key="4">
    <source>
        <dbReference type="ARBA" id="ARBA00022475"/>
    </source>
</evidence>
<dbReference type="InterPro" id="IPR005467">
    <property type="entry name" value="His_kinase_dom"/>
</dbReference>
<keyword evidence="4" id="KW-1003">Cell membrane</keyword>
<keyword evidence="6" id="KW-0808">Transferase</keyword>
<dbReference type="Gene3D" id="1.20.120.160">
    <property type="entry name" value="HPT domain"/>
    <property type="match status" value="1"/>
</dbReference>
<organism evidence="20 21">
    <name type="scientific">Vibrio inusitatus NBRC 102082</name>
    <dbReference type="NCBI Taxonomy" id="1219070"/>
    <lineage>
        <taxon>Bacteria</taxon>
        <taxon>Pseudomonadati</taxon>
        <taxon>Pseudomonadota</taxon>
        <taxon>Gammaproteobacteria</taxon>
        <taxon>Vibrionales</taxon>
        <taxon>Vibrionaceae</taxon>
        <taxon>Vibrio</taxon>
    </lineage>
</organism>
<keyword evidence="10" id="KW-0378">Hydrolase</keyword>
<dbReference type="InterPro" id="IPR003661">
    <property type="entry name" value="HisK_dim/P_dom"/>
</dbReference>
<evidence type="ECO:0000256" key="13">
    <source>
        <dbReference type="ARBA" id="ARBA00023012"/>
    </source>
</evidence>
<dbReference type="EC" id="2.7.13.3" evidence="3"/>
<keyword evidence="7" id="KW-0812">Transmembrane</keyword>
<dbReference type="InterPro" id="IPR036641">
    <property type="entry name" value="HPT_dom_sf"/>
</dbReference>
<dbReference type="InterPro" id="IPR036890">
    <property type="entry name" value="HATPase_C_sf"/>
</dbReference>
<dbReference type="Pfam" id="PF01627">
    <property type="entry name" value="Hpt"/>
    <property type="match status" value="1"/>
</dbReference>
<evidence type="ECO:0000256" key="6">
    <source>
        <dbReference type="ARBA" id="ARBA00022679"/>
    </source>
</evidence>
<proteinExistence type="predicted"/>
<dbReference type="PROSITE" id="PS50894">
    <property type="entry name" value="HPT"/>
    <property type="match status" value="1"/>
</dbReference>
<evidence type="ECO:0000256" key="16">
    <source>
        <dbReference type="PROSITE-ProRule" id="PRU00169"/>
    </source>
</evidence>
<dbReference type="SMART" id="SM00062">
    <property type="entry name" value="PBPb"/>
    <property type="match status" value="2"/>
</dbReference>
<evidence type="ECO:0000256" key="1">
    <source>
        <dbReference type="ARBA" id="ARBA00000085"/>
    </source>
</evidence>
<dbReference type="PANTHER" id="PTHR45339:SF1">
    <property type="entry name" value="HYBRID SIGNAL TRANSDUCTION HISTIDINE KINASE J"/>
    <property type="match status" value="1"/>
</dbReference>
<evidence type="ECO:0000256" key="14">
    <source>
        <dbReference type="ARBA" id="ARBA00023136"/>
    </source>
</evidence>
<dbReference type="SUPFAM" id="SSF55874">
    <property type="entry name" value="ATPase domain of HSP90 chaperone/DNA topoisomerase II/histidine kinase"/>
    <property type="match status" value="1"/>
</dbReference>
<dbReference type="SUPFAM" id="SSF47384">
    <property type="entry name" value="Homodimeric domain of signal transducing histidine kinase"/>
    <property type="match status" value="1"/>
</dbReference>
<comment type="subcellular location">
    <subcellularLocation>
        <location evidence="2">Cell membrane</location>
        <topology evidence="2">Multi-pass membrane protein</topology>
    </subcellularLocation>
</comment>
<accession>A0A4Y3HWJ6</accession>
<evidence type="ECO:0000256" key="12">
    <source>
        <dbReference type="ARBA" id="ARBA00022989"/>
    </source>
</evidence>
<dbReference type="Gene3D" id="3.30.565.10">
    <property type="entry name" value="Histidine kinase-like ATPase, C-terminal domain"/>
    <property type="match status" value="1"/>
</dbReference>
<dbReference type="CDD" id="cd16922">
    <property type="entry name" value="HATPase_EvgS-ArcB-TorS-like"/>
    <property type="match status" value="1"/>
</dbReference>
<dbReference type="Pfam" id="PF00512">
    <property type="entry name" value="HisKA"/>
    <property type="match status" value="1"/>
</dbReference>
<dbReference type="InterPro" id="IPR008207">
    <property type="entry name" value="Sig_transdc_His_kin_Hpt_dom"/>
</dbReference>
<evidence type="ECO:0000313" key="20">
    <source>
        <dbReference type="EMBL" id="GEA51553.1"/>
    </source>
</evidence>
<dbReference type="CDD" id="cd00082">
    <property type="entry name" value="HisKA"/>
    <property type="match status" value="1"/>
</dbReference>
<dbReference type="Gene3D" id="1.10.287.130">
    <property type="match status" value="1"/>
</dbReference>
<dbReference type="FunFam" id="1.10.287.130:FF:000002">
    <property type="entry name" value="Two-component osmosensing histidine kinase"/>
    <property type="match status" value="1"/>
</dbReference>
<evidence type="ECO:0000259" key="17">
    <source>
        <dbReference type="PROSITE" id="PS50109"/>
    </source>
</evidence>
<evidence type="ECO:0000259" key="19">
    <source>
        <dbReference type="PROSITE" id="PS50894"/>
    </source>
</evidence>
<evidence type="ECO:0000256" key="10">
    <source>
        <dbReference type="ARBA" id="ARBA00022801"/>
    </source>
</evidence>
<dbReference type="Pfam" id="PF00072">
    <property type="entry name" value="Response_reg"/>
    <property type="match status" value="1"/>
</dbReference>
<evidence type="ECO:0000259" key="18">
    <source>
        <dbReference type="PROSITE" id="PS50110"/>
    </source>
</evidence>
<dbReference type="SMART" id="SM00387">
    <property type="entry name" value="HATPase_c"/>
    <property type="match status" value="1"/>
</dbReference>
<gene>
    <name evidence="20" type="ORF">VIN01S_23570</name>
</gene>
<feature type="domain" description="Response regulatory" evidence="18">
    <location>
        <begin position="1458"/>
        <end position="1572"/>
    </location>
</feature>
<dbReference type="InterPro" id="IPR035965">
    <property type="entry name" value="PAS-like_dom_sf"/>
</dbReference>
<dbReference type="InterPro" id="IPR003594">
    <property type="entry name" value="HATPase_dom"/>
</dbReference>
<dbReference type="InterPro" id="IPR001789">
    <property type="entry name" value="Sig_transdc_resp-reg_receiver"/>
</dbReference>